<keyword evidence="3" id="KW-1185">Reference proteome</keyword>
<evidence type="ECO:0000256" key="1">
    <source>
        <dbReference type="SAM" id="MobiDB-lite"/>
    </source>
</evidence>
<organism evidence="2 3">
    <name type="scientific">Streptosporangium carneum</name>
    <dbReference type="NCBI Taxonomy" id="47481"/>
    <lineage>
        <taxon>Bacteria</taxon>
        <taxon>Bacillati</taxon>
        <taxon>Actinomycetota</taxon>
        <taxon>Actinomycetes</taxon>
        <taxon>Streptosporangiales</taxon>
        <taxon>Streptosporangiaceae</taxon>
        <taxon>Streptosporangium</taxon>
    </lineage>
</organism>
<dbReference type="Gene3D" id="3.40.50.300">
    <property type="entry name" value="P-loop containing nucleotide triphosphate hydrolases"/>
    <property type="match status" value="1"/>
</dbReference>
<gene>
    <name evidence="2" type="ORF">GCM10017600_39690</name>
</gene>
<dbReference type="EMBL" id="BSEV01000008">
    <property type="protein sequence ID" value="GLK10563.1"/>
    <property type="molecule type" value="Genomic_DNA"/>
</dbReference>
<dbReference type="InterPro" id="IPR027417">
    <property type="entry name" value="P-loop_NTPase"/>
</dbReference>
<feature type="region of interest" description="Disordered" evidence="1">
    <location>
        <begin position="83"/>
        <end position="106"/>
    </location>
</feature>
<evidence type="ECO:0000313" key="2">
    <source>
        <dbReference type="EMBL" id="GLK10563.1"/>
    </source>
</evidence>
<dbReference type="AlphaFoldDB" id="A0A9W6I2M9"/>
<feature type="compositionally biased region" description="Basic and acidic residues" evidence="1">
    <location>
        <begin position="83"/>
        <end position="96"/>
    </location>
</feature>
<dbReference type="SUPFAM" id="SSF52540">
    <property type="entry name" value="P-loop containing nucleoside triphosphate hydrolases"/>
    <property type="match status" value="1"/>
</dbReference>
<evidence type="ECO:0000313" key="3">
    <source>
        <dbReference type="Proteomes" id="UP001143474"/>
    </source>
</evidence>
<protein>
    <recommendedName>
        <fullName evidence="4">Thymidylate kinase</fullName>
    </recommendedName>
</protein>
<dbReference type="Proteomes" id="UP001143474">
    <property type="component" value="Unassembled WGS sequence"/>
</dbReference>
<evidence type="ECO:0008006" key="4">
    <source>
        <dbReference type="Google" id="ProtNLM"/>
    </source>
</evidence>
<dbReference type="RefSeq" id="WP_271218981.1">
    <property type="nucleotide sequence ID" value="NZ_BAAAVD010000032.1"/>
</dbReference>
<reference evidence="2" key="1">
    <citation type="journal article" date="2014" name="Int. J. Syst. Evol. Microbiol.">
        <title>Complete genome sequence of Corynebacterium casei LMG S-19264T (=DSM 44701T), isolated from a smear-ripened cheese.</title>
        <authorList>
            <consortium name="US DOE Joint Genome Institute (JGI-PGF)"/>
            <person name="Walter F."/>
            <person name="Albersmeier A."/>
            <person name="Kalinowski J."/>
            <person name="Ruckert C."/>
        </authorList>
    </citation>
    <scope>NUCLEOTIDE SEQUENCE</scope>
    <source>
        <strain evidence="2">VKM Ac-2007</strain>
    </source>
</reference>
<proteinExistence type="predicted"/>
<accession>A0A9W6I2M9</accession>
<sequence length="233" mass="25365">MIAAIVGADGAGKSTVAHAVCELLGHHAKVIDRWDIVGSPEYPTADFIGADVRHVRARTALMSPVSRLLFLLWTSVASVVDGRTEGHTDERRDERWSGQGDGQWDGQGVETPESVLLLDGYWMKHAASEIAYGLDQAWVEQVVAGLPGVDAVIYLQSDPETAWDRMGDRAVPYECAMDLSCARPSFIGHQRKIHEVLGRWAARPGWITIDARQPLDAVVDATVRSIGGLRGEG</sequence>
<comment type="caution">
    <text evidence="2">The sequence shown here is derived from an EMBL/GenBank/DDBJ whole genome shotgun (WGS) entry which is preliminary data.</text>
</comment>
<reference evidence="2" key="2">
    <citation type="submission" date="2023-01" db="EMBL/GenBank/DDBJ databases">
        <authorList>
            <person name="Sun Q."/>
            <person name="Evtushenko L."/>
        </authorList>
    </citation>
    <scope>NUCLEOTIDE SEQUENCE</scope>
    <source>
        <strain evidence="2">VKM Ac-2007</strain>
    </source>
</reference>
<name>A0A9W6I2M9_9ACTN</name>